<proteinExistence type="predicted"/>
<name>A0A644ZWS4_9ZZZZ</name>
<sequence>MITRPSGFSRSEANLAKNLLGAIPTEAVRPVFSFILVLIANPALAISSAIAVIPVISRKASSMESGSIQGENSRKTAMIVLDISTYLDILP</sequence>
<reference evidence="2" key="1">
    <citation type="submission" date="2019-08" db="EMBL/GenBank/DDBJ databases">
        <authorList>
            <person name="Kucharzyk K."/>
            <person name="Murdoch R.W."/>
            <person name="Higgins S."/>
            <person name="Loffler F."/>
        </authorList>
    </citation>
    <scope>NUCLEOTIDE SEQUENCE</scope>
</reference>
<keyword evidence="1" id="KW-0472">Membrane</keyword>
<protein>
    <submittedName>
        <fullName evidence="2">Uncharacterized protein</fullName>
    </submittedName>
</protein>
<evidence type="ECO:0000256" key="1">
    <source>
        <dbReference type="SAM" id="Phobius"/>
    </source>
</evidence>
<dbReference type="AlphaFoldDB" id="A0A644ZWS4"/>
<keyword evidence="1" id="KW-0812">Transmembrane</keyword>
<keyword evidence="1" id="KW-1133">Transmembrane helix</keyword>
<gene>
    <name evidence="2" type="ORF">SDC9_91550</name>
</gene>
<feature type="transmembrane region" description="Helical" evidence="1">
    <location>
        <begin position="31"/>
        <end position="56"/>
    </location>
</feature>
<accession>A0A644ZWS4</accession>
<comment type="caution">
    <text evidence="2">The sequence shown here is derived from an EMBL/GenBank/DDBJ whole genome shotgun (WGS) entry which is preliminary data.</text>
</comment>
<evidence type="ECO:0000313" key="2">
    <source>
        <dbReference type="EMBL" id="MPM44868.1"/>
    </source>
</evidence>
<organism evidence="2">
    <name type="scientific">bioreactor metagenome</name>
    <dbReference type="NCBI Taxonomy" id="1076179"/>
    <lineage>
        <taxon>unclassified sequences</taxon>
        <taxon>metagenomes</taxon>
        <taxon>ecological metagenomes</taxon>
    </lineage>
</organism>
<dbReference type="EMBL" id="VSSQ01010649">
    <property type="protein sequence ID" value="MPM44868.1"/>
    <property type="molecule type" value="Genomic_DNA"/>
</dbReference>